<feature type="compositionally biased region" description="Pro residues" evidence="4">
    <location>
        <begin position="3655"/>
        <end position="3665"/>
    </location>
</feature>
<feature type="compositionally biased region" description="Basic residues" evidence="4">
    <location>
        <begin position="1"/>
        <end position="11"/>
    </location>
</feature>
<dbReference type="PANTHER" id="PTHR10194:SF142">
    <property type="entry name" value="NEUROFIBROMIN"/>
    <property type="match status" value="1"/>
</dbReference>
<comment type="caution">
    <text evidence="6">The sequence shown here is derived from an EMBL/GenBank/DDBJ whole genome shotgun (WGS) entry which is preliminary data.</text>
</comment>
<feature type="region of interest" description="Disordered" evidence="4">
    <location>
        <begin position="1"/>
        <end position="22"/>
    </location>
</feature>
<dbReference type="SUPFAM" id="SSF48350">
    <property type="entry name" value="GTPase activation domain, GAP"/>
    <property type="match status" value="1"/>
</dbReference>
<feature type="compositionally biased region" description="Pro residues" evidence="4">
    <location>
        <begin position="3202"/>
        <end position="3211"/>
    </location>
</feature>
<feature type="compositionally biased region" description="Low complexity" evidence="4">
    <location>
        <begin position="3689"/>
        <end position="3710"/>
    </location>
</feature>
<dbReference type="EMBL" id="JAACJO010000001">
    <property type="protein sequence ID" value="KAF5363571.1"/>
    <property type="molecule type" value="Genomic_DNA"/>
</dbReference>
<dbReference type="GO" id="GO:0005096">
    <property type="term" value="F:GTPase activator activity"/>
    <property type="evidence" value="ECO:0007669"/>
    <property type="project" value="UniProtKB-KW"/>
</dbReference>
<feature type="compositionally biased region" description="Low complexity" evidence="4">
    <location>
        <begin position="66"/>
        <end position="82"/>
    </location>
</feature>
<keyword evidence="7" id="KW-1185">Reference proteome</keyword>
<evidence type="ECO:0000259" key="5">
    <source>
        <dbReference type="PROSITE" id="PS50018"/>
    </source>
</evidence>
<dbReference type="PROSITE" id="PS50018">
    <property type="entry name" value="RAS_GTPASE_ACTIV_2"/>
    <property type="match status" value="1"/>
</dbReference>
<evidence type="ECO:0000256" key="4">
    <source>
        <dbReference type="SAM" id="MobiDB-lite"/>
    </source>
</evidence>
<sequence>MRLPAKRRISRHSLDSGQHPRYSLKADENNLFSLETLQSQLFILKVLSVNLASRLSPRSQPPSTHPNLNSPTNTNAPNTPIPGSATVPPPIATSTPYAFAQPQRRHTSSEHSTSETASYPQSSGDGTAPPPLEERCARYVLSIILTYLRQSAPSEVPLTLPSKTSDITFRDFEVDGVGDWGTTPAPGSSEGVEGRAPIRQPHLHLRNQHSTGSVLSSSTSASIKTKPSSILTPPPPSHSSSSPYSHPSHAPLPPLNPHLIPAYLTKYTKTHSSLTKSRTACISLISHYSGHIISFLSLTNYATLYDRLRTKIRSLANKPEELQRGEDLTDLTLLGWIVFDRQRLVMVLNELSSLLVNMVKEAQWAIAIPLRKAVWNWIEGWEEEFNELARSTVGSSSTSASAAATTTTVGNMGTGSTTAFGSGNSASRGGSNKLTEGAPERVFDLLYSKMKSGGGGGGSSTGGSATGMALITGGGGGGGVGGEERLVWPTLTALCCIISGRLALDYVKYSGKVHKLSRKDLRFLDEMLKQASSPGLSKHSEVGLAAAVDLCRAATFAVAEEHEEVPLRLLAIDIAHEIKSALNQISQKLPGRTTIWEADEIDVVLYANVLVTVYRFLSPEESVPLIKEWLEPTRSDAVKICAASRFPWQRSLTPLHVSISKRLREVFKTLGHRRPELDSYGAMKHPDSKPKAKRIVSESLSDKELLMLGILSLWRQDANFHTTGASKEDLEEWVGVVVKIWDMNVDNCVKVSVTTCLCRLAVGLFRSVPGVGATGQGQEEGKRFELMSKLIKASLPATLLSVSVNLLRARDNIEMQRLWVSLALQVLDLYLVKIEGQHVKDIQLDADRVPAFVMAEIAFTVTLTSSNNVISQLAAKGLRHLAIAQRQPDAPRIDFISAEDYAKRARVFDQLGDPKVTVVGRVGHQKRVRKHLRLLAPCHAIDVVVWNECHKRWRLLTEPVLDMVRDPSRVSHTGIGPAWKDQDQKFQWHNLTLFMAAFGGICLENAKEARNKLVSMIPYKYLPDELLAMEDIYPYLNPFLSDLNRILTISCVATRDLAREALGAELHPKLYPRVLKYLDETTRAYEQDDLSEEYLLFLEQFIAILKLILDNERNLEEKMTFDISPTLMSLTNMISRCEGSQTFRLRMKFCGLCDGISMRMDTFILRKESPARQNIIELLMEWMEVTVPAANSDLHVDEFNVACLKTLVKLLDKFQLRFTDTLNAGDDTIHVVSREFNKYSHMLLQFLEMYQPDYAVIESDDESEYLGIERLQGSHHRDNEIRELVITGLANLVSANSEIGFKQCLPLAYDQDKRKKVIFAHVFARVIGQGTTFNAEERSAAQSRNARLVELALALTIVEVCPFTEDDMMISVMLNIFDTRAPLTSFLKALIDAEIASVTSEVSLFRHNSVGNKFVTAFAKIHGYNYLRGLIAPLITFMKELPVGHSYEMDPSKAKEQDLLENQRTVEYAASKFLSLVTSSLPQMPPAEIWPTSKFSVMGAFIFLRFITPAVVSPETVDIELPMENGMTMRRGLMLIGKILQNLANNIFFGKEAHMTPLNKFLEGQIANVTRFLSEIHKSPPSAFECDDPWQGTISDDTDAIVLHRFLDRHADKIGKELLSMSRPATDGGDPSTLNGKRAWDELCALLVDLGTPVGIPELCHVASQDSIGYHELMSRYSDQSTASVQNFFVETPPNDQGLTLFVLRLNKFDVEAIDIELLMYYILKTLNDSKFFGQPFDVIVDCTGFSSMSELPLQWLRFCAEIVPKDIRERFITAHVLNPNSLAQKYFRRLYNFMAGTAFCASIKTYVSVAQLLEELPENVGQVLSETNALEQELYDEFQDVTWKQFNSMRVPVALRVAASHIRITSRQRQPVSPSLTCRNVEIINLADIGDIYNIFTGQDMNEFIVRRRQGSTSYFFSHLRDPIVKAIRHAKGKLKDTQMHMSERFSRFSNVPATLLHIGFFSVDLEDETLRGAAYHLLGAVCNYLKYDKSPIVATQAGVIPIDPLAFMMQLSDKLAEFAPQLTLDFIHEVSASLKVMGKDVILTGQCSASIHYMSPWIKNLAHFVNPTHSLYERSGARLRDCIRTLAELSVTFATVTPTLQRCIWAEISKCDNAIVDTVLDELIRTASDGGVNNPRSEIISHIVSTISSISVRGRVYHKLRKALNRPPTHLANNVSQHANYSEISTLVKMCLVVGSQSRQLPLNQLYVPEIMHIVMLVAADGPLQVRKSVNGVVLNLLQSLYVARTDDMPATELLQIIKDFTSPSTLQLFGLQRHFPTSKHTLWTPHNDKQYLDNLEQLAAFLSRILEIASGSKGLLNIWRARWMSLVTSTAFQNIPAIQTRSFVALAALANQDVDDDFLYQILVAFRAALVQADENHSNTVVSMLRCICRVIPILQKNSRYISSVFWLAVSLLQSSYSAFYVEATILLRASLEAMEEQDMFRDRPVEVVLLEGRLPLEEITEQLDRLLKLSFESNFSFTLAAIIFKGMRLRHFKEYAEAALRTLLRVTVRAERDPDATRGFKCSPSTSVLGYFLALLPTSTTPESYRSLVRECDIGDAWLPDAGLPETEQQFYVPRVTHTFLNIIDPQTALFAATFIGTMLSTAQGDDAETEMLYSLLADLGHTYPDTVSLVFGNIQDKVINAFHSSSNPAILRYVSSIYRISQPDIPELSNHENISTSTLNTIEDTLLATPALLNALELYKMQGLAQSLQFLPMNNGYATKMINWIPDYSHFAMETHESTISRPFTPESPLSSLYRATNTIDDLTLALSSFSRGTSPEPQVNLLCCCGIETCEKLQAWHECKTRLESRLTLSAEVGQALLQRHEAYVRRHEAKCRIKPMMDLRQQNILSDDDEEDDDDDTKVFQQERFDAQYAGLLREKEALEKRLNQAIVNNEVTEVSNKALLQELHDSRTTISRLTAHHARSIGWDTRLTGALKERDDMQQERDSESHRARLAESRFAALKDKTIKLQVEVRRLQEALEEKRSHRLESSGSLLQDARTTIESLREALWIKGNLDTMDGHDTITRMLESLVQDNETLKHDNAELQQLLSDTREDLGTLQEEYEEYKVNPHVTLSGSNTPNSRHSHRQSIVSITSTRDYPVFTAVKPRRNLELLTPEPRSPTESLYLFDSKRASKSPPSSRQSPSRYSFEVETPNDGQEIPTAPEQRRPHKPLLLLSRSRGVQTEPCDQYPSSYLSPSPMPSLPPSLSPHDRSEASSFSESSSIQMTSLIDRVASLLTRMTQADPLTLTNRLKRQHLKGADVGHLSKSTISNILSEVSALRQQYRSLLEEDKAALPVTRKDLRGLFKFLRDVFMELGQIRATLNELILDPSLAPRISEKALHPEREKHADNDAPAPSTAQSWIAPISRLFAPARELPPPIAHSSSSRNTRFVPKSGPALAASATTVNVEFSGVGGRSTTNAIPGSPLVRSHPTEGTTALKDIFAGAPQLSASTSTSTDTWVVVPQPPQTRRMASMVHLSTGAAVEYPTTVPSIPEGTRTIGRNTILSLPGAEIPRAVDAVIDEPRDQVAPLLQRTLRRRGLSDSSIHSSFVTQGQQQWQEPPTIDGAQSQTKNPLSGVFNAWPDSSSMLQALSKTVQNLKLGGSAGSSSEPNLTKTAAAGKGTLPETVSSAVGAPSAELVTSASELARPQTPRPTQPPTQTRPPEASASSTSTTINVASGTIGVTSSTSNTPSPTSPSSATLPKSPNAKRAVPISPRKGRLPDFTSWAAASLMLDPVSGGSDPFLARSVVGSYREDSFLQRMPRHDDDL</sequence>
<evidence type="ECO:0000256" key="3">
    <source>
        <dbReference type="SAM" id="Coils"/>
    </source>
</evidence>
<evidence type="ECO:0000256" key="1">
    <source>
        <dbReference type="ARBA" id="ARBA00022468"/>
    </source>
</evidence>
<evidence type="ECO:0000256" key="2">
    <source>
        <dbReference type="ARBA" id="ARBA00022553"/>
    </source>
</evidence>
<dbReference type="Proteomes" id="UP000559027">
    <property type="component" value="Unassembled WGS sequence"/>
</dbReference>
<dbReference type="InterPro" id="IPR039360">
    <property type="entry name" value="Ras_GTPase"/>
</dbReference>
<feature type="compositionally biased region" description="Low complexity" evidence="4">
    <location>
        <begin position="210"/>
        <end position="231"/>
    </location>
</feature>
<feature type="region of interest" description="Disordered" evidence="4">
    <location>
        <begin position="55"/>
        <end position="132"/>
    </location>
</feature>
<dbReference type="Gene3D" id="1.10.506.10">
    <property type="entry name" value="GTPase Activation - p120gap, domain 1"/>
    <property type="match status" value="2"/>
</dbReference>
<dbReference type="Gene3D" id="3.40.525.10">
    <property type="entry name" value="CRAL-TRIO lipid binding domain"/>
    <property type="match status" value="1"/>
</dbReference>
<feature type="compositionally biased region" description="Polar residues" evidence="4">
    <location>
        <begin position="3679"/>
        <end position="3688"/>
    </location>
</feature>
<dbReference type="InterPro" id="IPR008936">
    <property type="entry name" value="Rho_GTPase_activation_prot"/>
</dbReference>
<dbReference type="Gene3D" id="2.30.29.30">
    <property type="entry name" value="Pleckstrin-homology domain (PH domain)/Phosphotyrosine-binding domain (PTB)"/>
    <property type="match status" value="1"/>
</dbReference>
<keyword evidence="1" id="KW-0343">GTPase activation</keyword>
<reference evidence="6 7" key="1">
    <citation type="journal article" date="2020" name="ISME J.">
        <title>Uncovering the hidden diversity of litter-decomposition mechanisms in mushroom-forming fungi.</title>
        <authorList>
            <person name="Floudas D."/>
            <person name="Bentzer J."/>
            <person name="Ahren D."/>
            <person name="Johansson T."/>
            <person name="Persson P."/>
            <person name="Tunlid A."/>
        </authorList>
    </citation>
    <scope>NUCLEOTIDE SEQUENCE [LARGE SCALE GENOMIC DNA]</scope>
    <source>
        <strain evidence="6 7">CBS 146.42</strain>
    </source>
</reference>
<dbReference type="OrthoDB" id="28245at2759"/>
<feature type="compositionally biased region" description="Low complexity" evidence="4">
    <location>
        <begin position="3139"/>
        <end position="3152"/>
    </location>
</feature>
<evidence type="ECO:0000313" key="7">
    <source>
        <dbReference type="Proteomes" id="UP000559027"/>
    </source>
</evidence>
<proteinExistence type="predicted"/>
<keyword evidence="2" id="KW-0597">Phosphoprotein</keyword>
<dbReference type="InterPro" id="IPR036865">
    <property type="entry name" value="CRAL-TRIO_dom_sf"/>
</dbReference>
<feature type="compositionally biased region" description="Polar residues" evidence="4">
    <location>
        <begin position="3554"/>
        <end position="3578"/>
    </location>
</feature>
<evidence type="ECO:0000313" key="6">
    <source>
        <dbReference type="EMBL" id="KAF5363571.1"/>
    </source>
</evidence>
<name>A0A8H5GEQ5_9AGAR</name>
<feature type="region of interest" description="Disordered" evidence="4">
    <location>
        <begin position="204"/>
        <end position="252"/>
    </location>
</feature>
<feature type="coiled-coil region" evidence="3">
    <location>
        <begin position="3032"/>
        <end position="3073"/>
    </location>
</feature>
<feature type="region of interest" description="Disordered" evidence="4">
    <location>
        <begin position="413"/>
        <end position="434"/>
    </location>
</feature>
<feature type="compositionally biased region" description="Low complexity" evidence="4">
    <location>
        <begin position="421"/>
        <end position="432"/>
    </location>
</feature>
<feature type="region of interest" description="Disordered" evidence="4">
    <location>
        <begin position="3116"/>
        <end position="3225"/>
    </location>
</feature>
<gene>
    <name evidence="6" type="ORF">D9756_000133</name>
</gene>
<dbReference type="Pfam" id="PF13716">
    <property type="entry name" value="CRAL_TRIO_2"/>
    <property type="match status" value="1"/>
</dbReference>
<accession>A0A8H5GEQ5</accession>
<dbReference type="InterPro" id="IPR016024">
    <property type="entry name" value="ARM-type_fold"/>
</dbReference>
<dbReference type="SMART" id="SM00323">
    <property type="entry name" value="RasGAP"/>
    <property type="match status" value="1"/>
</dbReference>
<keyword evidence="3" id="KW-0175">Coiled coil</keyword>
<feature type="compositionally biased region" description="Low complexity" evidence="4">
    <location>
        <begin position="3666"/>
        <end position="3678"/>
    </location>
</feature>
<dbReference type="InterPro" id="IPR001936">
    <property type="entry name" value="RasGAP_dom"/>
</dbReference>
<dbReference type="InterPro" id="IPR011993">
    <property type="entry name" value="PH-like_dom_sf"/>
</dbReference>
<protein>
    <recommendedName>
        <fullName evidence="5">Ras-GAP domain-containing protein</fullName>
    </recommendedName>
</protein>
<feature type="region of interest" description="Disordered" evidence="4">
    <location>
        <begin position="3646"/>
        <end position="3724"/>
    </location>
</feature>
<feature type="compositionally biased region" description="Low complexity" evidence="4">
    <location>
        <begin position="238"/>
        <end position="249"/>
    </location>
</feature>
<dbReference type="PANTHER" id="PTHR10194">
    <property type="entry name" value="RAS GTPASE-ACTIVATING PROTEINS"/>
    <property type="match status" value="1"/>
</dbReference>
<dbReference type="InterPro" id="IPR001251">
    <property type="entry name" value="CRAL-TRIO_dom"/>
</dbReference>
<dbReference type="SUPFAM" id="SSF48371">
    <property type="entry name" value="ARM repeat"/>
    <property type="match status" value="1"/>
</dbReference>
<feature type="coiled-coil region" evidence="3">
    <location>
        <begin position="2869"/>
        <end position="2896"/>
    </location>
</feature>
<organism evidence="6 7">
    <name type="scientific">Leucocoprinus leucothites</name>
    <dbReference type="NCBI Taxonomy" id="201217"/>
    <lineage>
        <taxon>Eukaryota</taxon>
        <taxon>Fungi</taxon>
        <taxon>Dikarya</taxon>
        <taxon>Basidiomycota</taxon>
        <taxon>Agaricomycotina</taxon>
        <taxon>Agaricomycetes</taxon>
        <taxon>Agaricomycetidae</taxon>
        <taxon>Agaricales</taxon>
        <taxon>Agaricineae</taxon>
        <taxon>Agaricaceae</taxon>
        <taxon>Leucocoprinus</taxon>
    </lineage>
</organism>
<dbReference type="Pfam" id="PF00616">
    <property type="entry name" value="RasGAP"/>
    <property type="match status" value="1"/>
</dbReference>
<feature type="domain" description="Ras-GAP" evidence="5">
    <location>
        <begin position="1365"/>
        <end position="1545"/>
    </location>
</feature>
<feature type="region of interest" description="Disordered" evidence="4">
    <location>
        <begin position="3554"/>
        <end position="3583"/>
    </location>
</feature>